<dbReference type="AlphaFoldDB" id="A0A1I5I7P6"/>
<evidence type="ECO:0000313" key="2">
    <source>
        <dbReference type="Proteomes" id="UP000199614"/>
    </source>
</evidence>
<gene>
    <name evidence="1" type="ORF">SAMN05216207_10906</name>
</gene>
<name>A0A1I5I7P6_PSUAM</name>
<proteinExistence type="predicted"/>
<evidence type="ECO:0000313" key="1">
    <source>
        <dbReference type="EMBL" id="SFO56592.1"/>
    </source>
</evidence>
<organism evidence="1 2">
    <name type="scientific">Pseudonocardia ammonioxydans</name>
    <dbReference type="NCBI Taxonomy" id="260086"/>
    <lineage>
        <taxon>Bacteria</taxon>
        <taxon>Bacillati</taxon>
        <taxon>Actinomycetota</taxon>
        <taxon>Actinomycetes</taxon>
        <taxon>Pseudonocardiales</taxon>
        <taxon>Pseudonocardiaceae</taxon>
        <taxon>Pseudonocardia</taxon>
    </lineage>
</organism>
<reference evidence="1 2" key="1">
    <citation type="submission" date="2016-10" db="EMBL/GenBank/DDBJ databases">
        <authorList>
            <person name="de Groot N.N."/>
        </authorList>
    </citation>
    <scope>NUCLEOTIDE SEQUENCE [LARGE SCALE GENOMIC DNA]</scope>
    <source>
        <strain evidence="1 2">CGMCC 4.1877</strain>
    </source>
</reference>
<protein>
    <submittedName>
        <fullName evidence="1">Three-Cys-motif partner protein</fullName>
    </submittedName>
</protein>
<dbReference type="NCBIfam" id="TIGR04474">
    <property type="entry name" value="tcm_partner"/>
    <property type="match status" value="1"/>
</dbReference>
<keyword evidence="2" id="KW-1185">Reference proteome</keyword>
<dbReference type="OrthoDB" id="5070486at2"/>
<dbReference type="EMBL" id="FOUY01000090">
    <property type="protein sequence ID" value="SFO56592.1"/>
    <property type="molecule type" value="Genomic_DNA"/>
</dbReference>
<dbReference type="InterPro" id="IPR031009">
    <property type="entry name" value="Tcm_partner"/>
</dbReference>
<dbReference type="Proteomes" id="UP000199614">
    <property type="component" value="Unassembled WGS sequence"/>
</dbReference>
<sequence>MARTGESDTVWELKPHTSAKHDLLTGYLKGWFPILSRWNDRIVFLDGFAGPGVYKNGEPGSPTKALEVLLSHRHLPAMTNKTFVFLFNEAEPDRHESLNAVVQEFIASHQPWPSNIKVQVAGDSFENVAEGILAHLDEQKRNLAPTFAFVDPFGLKGLPMDLLRRLLSFDRCELFVYFDFNTVNRFASAGNIDDRLTELFGTDRFKDAAGLAGPERKKFLHDLYQSQLIEACGFPFVKSFEMVNETGHTGYYLFYGTRHVTGLRVMKDAMWKVDPGGGEKFSDVLAGIPVLFGDEVDTEPLQIDLAQHFKGQTVSIELLEHYVLTETPYAASHLKKLTLKPMQIAGQITCVNQARRNTYPPGTQVVFPG</sequence>
<accession>A0A1I5I7P6</accession>